<feature type="region of interest" description="Disordered" evidence="1">
    <location>
        <begin position="1"/>
        <end position="20"/>
    </location>
</feature>
<evidence type="ECO:0000313" key="4">
    <source>
        <dbReference type="Proteomes" id="UP000574769"/>
    </source>
</evidence>
<feature type="transmembrane region" description="Helical" evidence="2">
    <location>
        <begin position="36"/>
        <end position="55"/>
    </location>
</feature>
<protein>
    <submittedName>
        <fullName evidence="3">Uncharacterized protein</fullName>
    </submittedName>
</protein>
<sequence length="58" mass="6707">MHPTRIDPGDRPTLYPPDHPPERVRSTRMLWRLVDMPILLMVLLLGVPLLLYCILTSS</sequence>
<comment type="caution">
    <text evidence="3">The sequence shown here is derived from an EMBL/GenBank/DDBJ whole genome shotgun (WGS) entry which is preliminary data.</text>
</comment>
<keyword evidence="2" id="KW-1133">Transmembrane helix</keyword>
<keyword evidence="2" id="KW-0812">Transmembrane</keyword>
<accession>A0A7W7AK32</accession>
<keyword evidence="2" id="KW-0472">Membrane</keyword>
<dbReference type="EMBL" id="JACHNY010000003">
    <property type="protein sequence ID" value="MBB4617655.1"/>
    <property type="molecule type" value="Genomic_DNA"/>
</dbReference>
<evidence type="ECO:0000256" key="1">
    <source>
        <dbReference type="SAM" id="MobiDB-lite"/>
    </source>
</evidence>
<dbReference type="Proteomes" id="UP000574769">
    <property type="component" value="Unassembled WGS sequence"/>
</dbReference>
<evidence type="ECO:0000256" key="2">
    <source>
        <dbReference type="SAM" id="Phobius"/>
    </source>
</evidence>
<evidence type="ECO:0000313" key="3">
    <source>
        <dbReference type="EMBL" id="MBB4617655.1"/>
    </source>
</evidence>
<organism evidence="3 4">
    <name type="scientific">Sphingomonas abaci</name>
    <dbReference type="NCBI Taxonomy" id="237611"/>
    <lineage>
        <taxon>Bacteria</taxon>
        <taxon>Pseudomonadati</taxon>
        <taxon>Pseudomonadota</taxon>
        <taxon>Alphaproteobacteria</taxon>
        <taxon>Sphingomonadales</taxon>
        <taxon>Sphingomonadaceae</taxon>
        <taxon>Sphingomonas</taxon>
    </lineage>
</organism>
<keyword evidence="4" id="KW-1185">Reference proteome</keyword>
<proteinExistence type="predicted"/>
<gene>
    <name evidence="3" type="ORF">GGQ96_001783</name>
</gene>
<feature type="compositionally biased region" description="Basic and acidic residues" evidence="1">
    <location>
        <begin position="1"/>
        <end position="10"/>
    </location>
</feature>
<reference evidence="3 4" key="1">
    <citation type="submission" date="2020-08" db="EMBL/GenBank/DDBJ databases">
        <title>Genomic Encyclopedia of Type Strains, Phase IV (KMG-IV): sequencing the most valuable type-strain genomes for metagenomic binning, comparative biology and taxonomic classification.</title>
        <authorList>
            <person name="Goeker M."/>
        </authorList>
    </citation>
    <scope>NUCLEOTIDE SEQUENCE [LARGE SCALE GENOMIC DNA]</scope>
    <source>
        <strain evidence="3 4">DSM 15867</strain>
    </source>
</reference>
<dbReference type="AlphaFoldDB" id="A0A7W7AK32"/>
<name>A0A7W7AK32_9SPHN</name>
<dbReference type="RefSeq" id="WP_184113705.1">
    <property type="nucleotide sequence ID" value="NZ_JACHNY010000003.1"/>
</dbReference>